<organism evidence="2">
    <name type="scientific">marine sediment metagenome</name>
    <dbReference type="NCBI Taxonomy" id="412755"/>
    <lineage>
        <taxon>unclassified sequences</taxon>
        <taxon>metagenomes</taxon>
        <taxon>ecological metagenomes</taxon>
    </lineage>
</organism>
<evidence type="ECO:0000256" key="1">
    <source>
        <dbReference type="SAM" id="MobiDB-lite"/>
    </source>
</evidence>
<dbReference type="EMBL" id="LAZR01051885">
    <property type="protein sequence ID" value="KKK84195.1"/>
    <property type="molecule type" value="Genomic_DNA"/>
</dbReference>
<name>A0A0F8ZE22_9ZZZZ</name>
<reference evidence="2" key="1">
    <citation type="journal article" date="2015" name="Nature">
        <title>Complex archaea that bridge the gap between prokaryotes and eukaryotes.</title>
        <authorList>
            <person name="Spang A."/>
            <person name="Saw J.H."/>
            <person name="Jorgensen S.L."/>
            <person name="Zaremba-Niedzwiedzka K."/>
            <person name="Martijn J."/>
            <person name="Lind A.E."/>
            <person name="van Eijk R."/>
            <person name="Schleper C."/>
            <person name="Guy L."/>
            <person name="Ettema T.J."/>
        </authorList>
    </citation>
    <scope>NUCLEOTIDE SEQUENCE</scope>
</reference>
<proteinExistence type="predicted"/>
<accession>A0A0F8ZE22</accession>
<evidence type="ECO:0000313" key="2">
    <source>
        <dbReference type="EMBL" id="KKK84195.1"/>
    </source>
</evidence>
<feature type="region of interest" description="Disordered" evidence="1">
    <location>
        <begin position="1"/>
        <end position="30"/>
    </location>
</feature>
<protein>
    <submittedName>
        <fullName evidence="2">Uncharacterized protein</fullName>
    </submittedName>
</protein>
<sequence length="115" mass="12685">MTYKPGELTKIADRARKKSESPYEDGSPEDIRSWHSVIEISGSPKDNFYTVKMAGLEEDSASAQGLLINKSTVSSVIQDITNRITVTFPIPISVYQRDITGNIILTDDKNIGLPV</sequence>
<gene>
    <name evidence="2" type="ORF">LCGC14_2785790</name>
</gene>
<dbReference type="AlphaFoldDB" id="A0A0F8ZE22"/>
<feature type="compositionally biased region" description="Basic and acidic residues" evidence="1">
    <location>
        <begin position="10"/>
        <end position="21"/>
    </location>
</feature>
<comment type="caution">
    <text evidence="2">The sequence shown here is derived from an EMBL/GenBank/DDBJ whole genome shotgun (WGS) entry which is preliminary data.</text>
</comment>